<reference evidence="5" key="1">
    <citation type="submission" date="2021-11" db="EMBL/GenBank/DDBJ databases">
        <title>Genome sequence.</title>
        <authorList>
            <person name="Sun Q."/>
        </authorList>
    </citation>
    <scope>NUCLEOTIDE SEQUENCE</scope>
    <source>
        <strain evidence="5">JC740</strain>
    </source>
</reference>
<dbReference type="InterPro" id="IPR017804">
    <property type="entry name" value="MeTrfase_EgtD-like"/>
</dbReference>
<dbReference type="GO" id="GO:0032259">
    <property type="term" value="P:methylation"/>
    <property type="evidence" value="ECO:0007669"/>
    <property type="project" value="UniProtKB-KW"/>
</dbReference>
<dbReference type="SUPFAM" id="SSF53335">
    <property type="entry name" value="S-adenosyl-L-methionine-dependent methyltransferases"/>
    <property type="match status" value="1"/>
</dbReference>
<dbReference type="EC" id="2.1.1.44" evidence="5"/>
<sequence length="333" mass="37633">MSSTLGIDSPATSPFPPADSASRNLLIDANEAEELRREFLQPQPSLPSKYFYDQTGSELFDAICELDEYYPTRTEASIMQDNIDEMVDAIGTAGRLIEYGSGSSLKTRLLLDNMYPEVAYVPVDISGDYLQQVADQLRGDFPDRRIDPIAADFTRPFQLPKQQHAQSRDVVYFPGSTIGNFRPAAASSLLSQMRNQVGRGGGLLIGFDLQKAPAVLEAAYDDRRGVTALFNLNLLRHLNRVAGANFQMEQYRHVAFYNDINHRIEMHLESTREQRVQLAGCSRTIRKGERILTEYSHKYSMDGFTRMAADSGWRRESVWTDPNEYFAVAMFRS</sequence>
<dbReference type="InterPro" id="IPR035094">
    <property type="entry name" value="EgtD"/>
</dbReference>
<evidence type="ECO:0000256" key="1">
    <source>
        <dbReference type="ARBA" id="ARBA00022603"/>
    </source>
</evidence>
<feature type="compositionally biased region" description="Polar residues" evidence="3">
    <location>
        <begin position="1"/>
        <end position="12"/>
    </location>
</feature>
<dbReference type="RefSeq" id="WP_230276152.1">
    <property type="nucleotide sequence ID" value="NZ_JAJKFW010000052.1"/>
</dbReference>
<dbReference type="InterPro" id="IPR019257">
    <property type="entry name" value="MeTrfase_dom"/>
</dbReference>
<dbReference type="PANTHER" id="PTHR43397:SF1">
    <property type="entry name" value="ERGOTHIONEINE BIOSYNTHESIS PROTEIN 1"/>
    <property type="match status" value="1"/>
</dbReference>
<accession>A0ABS8NLG6</accession>
<name>A0ABS8NLG6_9BACT</name>
<organism evidence="5 6">
    <name type="scientific">Rhodopirellula halodulae</name>
    <dbReference type="NCBI Taxonomy" id="2894198"/>
    <lineage>
        <taxon>Bacteria</taxon>
        <taxon>Pseudomonadati</taxon>
        <taxon>Planctomycetota</taxon>
        <taxon>Planctomycetia</taxon>
        <taxon>Pirellulales</taxon>
        <taxon>Pirellulaceae</taxon>
        <taxon>Rhodopirellula</taxon>
    </lineage>
</organism>
<evidence type="ECO:0000256" key="3">
    <source>
        <dbReference type="SAM" id="MobiDB-lite"/>
    </source>
</evidence>
<dbReference type="GO" id="GO:0052706">
    <property type="term" value="F:L-histidine N(alpha)-methyltransferase activity"/>
    <property type="evidence" value="ECO:0007669"/>
    <property type="project" value="UniProtKB-EC"/>
</dbReference>
<keyword evidence="2 5" id="KW-0808">Transferase</keyword>
<dbReference type="NCBIfam" id="TIGR03438">
    <property type="entry name" value="egtD_ergothio"/>
    <property type="match status" value="1"/>
</dbReference>
<keyword evidence="1 5" id="KW-0489">Methyltransferase</keyword>
<dbReference type="PIRSF" id="PIRSF018005">
    <property type="entry name" value="UCP018005"/>
    <property type="match status" value="1"/>
</dbReference>
<dbReference type="InterPro" id="IPR051128">
    <property type="entry name" value="EgtD_Methyltrsf_superfamily"/>
</dbReference>
<dbReference type="EMBL" id="JAJKFW010000052">
    <property type="protein sequence ID" value="MCC9644412.1"/>
    <property type="molecule type" value="Genomic_DNA"/>
</dbReference>
<dbReference type="Gene3D" id="3.40.50.150">
    <property type="entry name" value="Vaccinia Virus protein VP39"/>
    <property type="match status" value="1"/>
</dbReference>
<evidence type="ECO:0000259" key="4">
    <source>
        <dbReference type="Pfam" id="PF10017"/>
    </source>
</evidence>
<comment type="caution">
    <text evidence="5">The sequence shown here is derived from an EMBL/GenBank/DDBJ whole genome shotgun (WGS) entry which is preliminary data.</text>
</comment>
<dbReference type="InterPro" id="IPR029063">
    <property type="entry name" value="SAM-dependent_MTases_sf"/>
</dbReference>
<evidence type="ECO:0000313" key="5">
    <source>
        <dbReference type="EMBL" id="MCC9644412.1"/>
    </source>
</evidence>
<gene>
    <name evidence="5" type="primary">egtD</name>
    <name evidence="5" type="ORF">LOC71_19235</name>
</gene>
<proteinExistence type="predicted"/>
<protein>
    <submittedName>
        <fullName evidence="5">L-histidine N(Alpha)-methyltransferase</fullName>
        <ecNumber evidence="5">2.1.1.44</ecNumber>
    </submittedName>
</protein>
<dbReference type="PANTHER" id="PTHR43397">
    <property type="entry name" value="ERGOTHIONEINE BIOSYNTHESIS PROTEIN 1"/>
    <property type="match status" value="1"/>
</dbReference>
<feature type="domain" description="Histidine-specific methyltransferase SAM-dependent" evidence="4">
    <location>
        <begin position="33"/>
        <end position="332"/>
    </location>
</feature>
<evidence type="ECO:0000313" key="6">
    <source>
        <dbReference type="Proteomes" id="UP001430306"/>
    </source>
</evidence>
<dbReference type="Proteomes" id="UP001430306">
    <property type="component" value="Unassembled WGS sequence"/>
</dbReference>
<evidence type="ECO:0000256" key="2">
    <source>
        <dbReference type="ARBA" id="ARBA00022679"/>
    </source>
</evidence>
<feature type="region of interest" description="Disordered" evidence="3">
    <location>
        <begin position="1"/>
        <end position="21"/>
    </location>
</feature>
<dbReference type="Pfam" id="PF10017">
    <property type="entry name" value="Methyltransf_33"/>
    <property type="match status" value="1"/>
</dbReference>
<keyword evidence="6" id="KW-1185">Reference proteome</keyword>